<dbReference type="SUPFAM" id="SSF52540">
    <property type="entry name" value="P-loop containing nucleoside triphosphate hydrolases"/>
    <property type="match status" value="1"/>
</dbReference>
<dbReference type="PANTHER" id="PTHR10039">
    <property type="entry name" value="AMELOGENIN"/>
    <property type="match status" value="1"/>
</dbReference>
<organism evidence="4 5">
    <name type="scientific">Chaetomium strumarium</name>
    <dbReference type="NCBI Taxonomy" id="1170767"/>
    <lineage>
        <taxon>Eukaryota</taxon>
        <taxon>Fungi</taxon>
        <taxon>Dikarya</taxon>
        <taxon>Ascomycota</taxon>
        <taxon>Pezizomycotina</taxon>
        <taxon>Sordariomycetes</taxon>
        <taxon>Sordariomycetidae</taxon>
        <taxon>Sordariales</taxon>
        <taxon>Chaetomiaceae</taxon>
        <taxon>Chaetomium</taxon>
    </lineage>
</organism>
<feature type="compositionally biased region" description="Basic and acidic residues" evidence="2">
    <location>
        <begin position="877"/>
        <end position="901"/>
    </location>
</feature>
<dbReference type="Gene3D" id="3.40.50.300">
    <property type="entry name" value="P-loop containing nucleotide triphosphate hydrolases"/>
    <property type="match status" value="1"/>
</dbReference>
<dbReference type="Pfam" id="PF24883">
    <property type="entry name" value="NPHP3_N"/>
    <property type="match status" value="1"/>
</dbReference>
<feature type="region of interest" description="Disordered" evidence="2">
    <location>
        <begin position="807"/>
        <end position="829"/>
    </location>
</feature>
<dbReference type="InterPro" id="IPR029058">
    <property type="entry name" value="AB_hydrolase_fold"/>
</dbReference>
<keyword evidence="1" id="KW-0677">Repeat</keyword>
<dbReference type="EMBL" id="JAUDZG010000004">
    <property type="protein sequence ID" value="KAK3305963.1"/>
    <property type="molecule type" value="Genomic_DNA"/>
</dbReference>
<dbReference type="PANTHER" id="PTHR10039:SF14">
    <property type="entry name" value="NACHT DOMAIN-CONTAINING PROTEIN"/>
    <property type="match status" value="1"/>
</dbReference>
<dbReference type="InterPro" id="IPR027417">
    <property type="entry name" value="P-loop_NTPase"/>
</dbReference>
<comment type="caution">
    <text evidence="4">The sequence shown here is derived from an EMBL/GenBank/DDBJ whole genome shotgun (WGS) entry which is preliminary data.</text>
</comment>
<dbReference type="AlphaFoldDB" id="A0AAJ0GTQ5"/>
<reference evidence="4" key="2">
    <citation type="submission" date="2023-06" db="EMBL/GenBank/DDBJ databases">
        <authorList>
            <consortium name="Lawrence Berkeley National Laboratory"/>
            <person name="Mondo S.J."/>
            <person name="Hensen N."/>
            <person name="Bonometti L."/>
            <person name="Westerberg I."/>
            <person name="Brannstrom I.O."/>
            <person name="Guillou S."/>
            <person name="Cros-Aarteil S."/>
            <person name="Calhoun S."/>
            <person name="Haridas S."/>
            <person name="Kuo A."/>
            <person name="Pangilinan J."/>
            <person name="Riley R."/>
            <person name="Labutti K."/>
            <person name="Andreopoulos B."/>
            <person name="Lipzen A."/>
            <person name="Chen C."/>
            <person name="Yanf M."/>
            <person name="Daum C."/>
            <person name="Ng V."/>
            <person name="Clum A."/>
            <person name="Steindorff A."/>
            <person name="Ohm R."/>
            <person name="Martin F."/>
            <person name="Silar P."/>
            <person name="Natvig D."/>
            <person name="Lalanne C."/>
            <person name="Gautier V."/>
            <person name="Ament-Velasquez S.L."/>
            <person name="Kruys A."/>
            <person name="Hutchinson M.I."/>
            <person name="Powell A.J."/>
            <person name="Barry K."/>
            <person name="Miller A.N."/>
            <person name="Grigoriev I.V."/>
            <person name="Debuchy R."/>
            <person name="Gladieux P."/>
            <person name="Thoren M.H."/>
            <person name="Johannesson H."/>
        </authorList>
    </citation>
    <scope>NUCLEOTIDE SEQUENCE</scope>
    <source>
        <strain evidence="4">CBS 333.67</strain>
    </source>
</reference>
<dbReference type="GeneID" id="87881552"/>
<gene>
    <name evidence="4" type="ORF">B0T15DRAFT_215122</name>
</gene>
<evidence type="ECO:0000256" key="2">
    <source>
        <dbReference type="SAM" id="MobiDB-lite"/>
    </source>
</evidence>
<name>A0AAJ0GTQ5_9PEZI</name>
<dbReference type="RefSeq" id="XP_062721743.1">
    <property type="nucleotide sequence ID" value="XM_062862723.1"/>
</dbReference>
<evidence type="ECO:0000313" key="4">
    <source>
        <dbReference type="EMBL" id="KAK3305963.1"/>
    </source>
</evidence>
<dbReference type="SUPFAM" id="SSF53474">
    <property type="entry name" value="alpha/beta-Hydrolases"/>
    <property type="match status" value="1"/>
</dbReference>
<evidence type="ECO:0000259" key="3">
    <source>
        <dbReference type="Pfam" id="PF24883"/>
    </source>
</evidence>
<keyword evidence="5" id="KW-1185">Reference proteome</keyword>
<reference evidence="4" key="1">
    <citation type="journal article" date="2023" name="Mol. Phylogenet. Evol.">
        <title>Genome-scale phylogeny and comparative genomics of the fungal order Sordariales.</title>
        <authorList>
            <person name="Hensen N."/>
            <person name="Bonometti L."/>
            <person name="Westerberg I."/>
            <person name="Brannstrom I.O."/>
            <person name="Guillou S."/>
            <person name="Cros-Aarteil S."/>
            <person name="Calhoun S."/>
            <person name="Haridas S."/>
            <person name="Kuo A."/>
            <person name="Mondo S."/>
            <person name="Pangilinan J."/>
            <person name="Riley R."/>
            <person name="LaButti K."/>
            <person name="Andreopoulos B."/>
            <person name="Lipzen A."/>
            <person name="Chen C."/>
            <person name="Yan M."/>
            <person name="Daum C."/>
            <person name="Ng V."/>
            <person name="Clum A."/>
            <person name="Steindorff A."/>
            <person name="Ohm R.A."/>
            <person name="Martin F."/>
            <person name="Silar P."/>
            <person name="Natvig D.O."/>
            <person name="Lalanne C."/>
            <person name="Gautier V."/>
            <person name="Ament-Velasquez S.L."/>
            <person name="Kruys A."/>
            <person name="Hutchinson M.I."/>
            <person name="Powell A.J."/>
            <person name="Barry K."/>
            <person name="Miller A.N."/>
            <person name="Grigoriev I.V."/>
            <person name="Debuchy R."/>
            <person name="Gladieux P."/>
            <person name="Hiltunen Thoren M."/>
            <person name="Johannesson H."/>
        </authorList>
    </citation>
    <scope>NUCLEOTIDE SEQUENCE</scope>
    <source>
        <strain evidence="4">CBS 333.67</strain>
    </source>
</reference>
<feature type="domain" description="Nephrocystin 3-like N-terminal" evidence="3">
    <location>
        <begin position="281"/>
        <end position="448"/>
    </location>
</feature>
<evidence type="ECO:0000256" key="1">
    <source>
        <dbReference type="ARBA" id="ARBA00022737"/>
    </source>
</evidence>
<protein>
    <recommendedName>
        <fullName evidence="3">Nephrocystin 3-like N-terminal domain-containing protein</fullName>
    </recommendedName>
</protein>
<feature type="region of interest" description="Disordered" evidence="2">
    <location>
        <begin position="850"/>
        <end position="942"/>
    </location>
</feature>
<dbReference type="Proteomes" id="UP001273166">
    <property type="component" value="Unassembled WGS sequence"/>
</dbReference>
<accession>A0AAJ0GTQ5</accession>
<proteinExistence type="predicted"/>
<evidence type="ECO:0000313" key="5">
    <source>
        <dbReference type="Proteomes" id="UP001273166"/>
    </source>
</evidence>
<dbReference type="InterPro" id="IPR056884">
    <property type="entry name" value="NPHP3-like_N"/>
</dbReference>
<sequence>MPQARVLCFQYNGLIGRAGARSVVNIRSLATALLYHIDLHRCQPVEASRPIIFVGHSLGGVIIKQAFTLAHNESGRYKHLAEATCGIMFFATPHRSALDEKGRDYAERLLIAVGTYGLKRRMKHVPWPRTSVVEPTPRMLQGIQRHSGNLLTYITTDFLNKLAKTVTIVNFIEENETEWLKTAVVSDEEADLDQERADSQYLAGDHIGICKFSAGEDEHFRTVHESLKRMAEEPDVHVQQIRQAMGSTETRQSRVTPNELLRSLCTDDFHRYSSNIHPTKGTGRWIEEKPAFQAFQQGAEPKLWIYGEPATGKTYLAKHITNSMRIRGNVRVLECFLDVQKPARNSCEAILRSTIHQVARGNPALSARIGTAASTLGSRNWTLESLTELWPQVMTEAVELGGNVVIVLDGFDGIPPRDQEVFLDSIEQYEQRVSTRFRPSLRILILSRWCPTLDAPKRGFTAYQVQECDTKADIRTTVKRELSLFAHHCQYSEQFQETLCDAIAEGAKGIYLWATVMIADIEIWMPGEDQLRARLQRLPRTLAELYDSILGSICSRGDEYAKMAKRVLLWVVFSLDVAHPLTLQELNVGIALAGLWRPDSDRQITNEMVTARLIRSGIFKAVLYRVCGQLLRISSHNHVEPVHRTLSQYLKAKPEFFEQEHPDWLVPHHRHFHLPEHESHADLGGMCVAYLTMPSFAASGAEFVASDKGRAEWETKLQARIDNYELVRYSALCWLRHHALARDHQNTRAAGQPQQNANTLRDISTDFGISWRELWWYVMKWPEYDFPGRSIDLDPVILESLEPKDSLRRQTSEQEVVAPRRSDKKPAEEQIVKLIPVELDSTKHDAADDETAGLERAEVQVPRPASAQWKAGPQESSPKDLAELERGELKTAPELESEHGRTIIQPTPLQTESHALGDSGGLTSKGGSPSSGILGGARTPDSLIVVNGTTPIKTRRQRWGTCRSRNCCLVM</sequence>
<feature type="compositionally biased region" description="Polar residues" evidence="2">
    <location>
        <begin position="904"/>
        <end position="913"/>
    </location>
</feature>